<proteinExistence type="inferred from homology"/>
<keyword evidence="7" id="KW-1185">Reference proteome</keyword>
<name>A0A0N4UII5_DRAME</name>
<feature type="domain" description="Partial AB-hydrolase lipase" evidence="4">
    <location>
        <begin position="35"/>
        <end position="97"/>
    </location>
</feature>
<dbReference type="GO" id="GO:0006629">
    <property type="term" value="P:lipid metabolic process"/>
    <property type="evidence" value="ECO:0007669"/>
    <property type="project" value="InterPro"/>
</dbReference>
<dbReference type="OrthoDB" id="9974421at2759"/>
<dbReference type="STRING" id="318479.A0A0N4UII5"/>
<evidence type="ECO:0000256" key="2">
    <source>
        <dbReference type="PIRSR" id="PIRSR000862-1"/>
    </source>
</evidence>
<feature type="active site" description="Charge relay system" evidence="2">
    <location>
        <position position="408"/>
    </location>
</feature>
<dbReference type="PIRSF" id="PIRSF000862">
    <property type="entry name" value="Steryl_ester_lip"/>
    <property type="match status" value="1"/>
</dbReference>
<sequence>MLLHIIVFTLLYWNISSENLVKAIELTVLNPAATPNIIDAWGYPLHSVKVKTEDGYILTMHRIPYGKEEMRKPCNARPVVFLQHGLEATSSNFVTNLPNKSLGFLLADNGFDVWMGNVRGNRYSREHVNLTANDKSFWKFSWFDMMKYDLTAMIDKALELTNQSHLYYIGHSQGTLIMFSKLTNEAHFANKIRKFFALAPVATVKHIKGLLALFADNFYWALEVFTLISNYCWYRKTNLLSKTFQKWFGTQEFVLNDTLMDVFKNKFCDSYRLNLACVNLLSMIAGLESGQLNETRLPIFLSDLPGGTSVMNVINWIQMVRNGAVQAYDWENPEENIKHYGQNNPPIFDLKKVDVDMYLYWSPADWLANQKDIEEFLLLNLNMTANFHYKISNSIRDIFNVKLKKFNHMDFLWGERAANEIYKPIIDIIKGDRMVGKTGNS</sequence>
<dbReference type="PANTHER" id="PTHR11005">
    <property type="entry name" value="LYSOSOMAL ACID LIPASE-RELATED"/>
    <property type="match status" value="1"/>
</dbReference>
<feature type="chain" id="PRO_5033229983" evidence="3">
    <location>
        <begin position="18"/>
        <end position="441"/>
    </location>
</feature>
<evidence type="ECO:0000259" key="4">
    <source>
        <dbReference type="Pfam" id="PF04083"/>
    </source>
</evidence>
<evidence type="ECO:0000313" key="5">
    <source>
        <dbReference type="EMBL" id="VDN60083.1"/>
    </source>
</evidence>
<dbReference type="SUPFAM" id="SSF53474">
    <property type="entry name" value="alpha/beta-Hydrolases"/>
    <property type="match status" value="1"/>
</dbReference>
<dbReference type="Gene3D" id="3.40.50.1820">
    <property type="entry name" value="alpha/beta hydrolase"/>
    <property type="match status" value="1"/>
</dbReference>
<reference evidence="5 7" key="2">
    <citation type="submission" date="2018-11" db="EMBL/GenBank/DDBJ databases">
        <authorList>
            <consortium name="Pathogen Informatics"/>
        </authorList>
    </citation>
    <scope>NUCLEOTIDE SEQUENCE [LARGE SCALE GENOMIC DNA]</scope>
</reference>
<organism evidence="6 8">
    <name type="scientific">Dracunculus medinensis</name>
    <name type="common">Guinea worm</name>
    <dbReference type="NCBI Taxonomy" id="318479"/>
    <lineage>
        <taxon>Eukaryota</taxon>
        <taxon>Metazoa</taxon>
        <taxon>Ecdysozoa</taxon>
        <taxon>Nematoda</taxon>
        <taxon>Chromadorea</taxon>
        <taxon>Rhabditida</taxon>
        <taxon>Spirurina</taxon>
        <taxon>Dracunculoidea</taxon>
        <taxon>Dracunculidae</taxon>
        <taxon>Dracunculus</taxon>
    </lineage>
</organism>
<dbReference type="EMBL" id="UYYG01001200">
    <property type="protein sequence ID" value="VDN60083.1"/>
    <property type="molecule type" value="Genomic_DNA"/>
</dbReference>
<evidence type="ECO:0000256" key="3">
    <source>
        <dbReference type="SAM" id="SignalP"/>
    </source>
</evidence>
<evidence type="ECO:0000313" key="7">
    <source>
        <dbReference type="Proteomes" id="UP000274756"/>
    </source>
</evidence>
<protein>
    <submittedName>
        <fullName evidence="8">Abhydro_lipase domain-containing protein</fullName>
    </submittedName>
</protein>
<dbReference type="Pfam" id="PF04083">
    <property type="entry name" value="Abhydro_lipase"/>
    <property type="match status" value="1"/>
</dbReference>
<dbReference type="AlphaFoldDB" id="A0A0N4UII5"/>
<accession>A0A0N4UII5</accession>
<dbReference type="FunFam" id="3.40.50.1820:FF:000179">
    <property type="entry name" value="Lipase"/>
    <property type="match status" value="1"/>
</dbReference>
<evidence type="ECO:0000313" key="6">
    <source>
        <dbReference type="Proteomes" id="UP000038040"/>
    </source>
</evidence>
<dbReference type="Proteomes" id="UP000274756">
    <property type="component" value="Unassembled WGS sequence"/>
</dbReference>
<evidence type="ECO:0000256" key="1">
    <source>
        <dbReference type="ARBA" id="ARBA00010701"/>
    </source>
</evidence>
<feature type="active site" description="Nucleophile" evidence="2">
    <location>
        <position position="172"/>
    </location>
</feature>
<feature type="signal peptide" evidence="3">
    <location>
        <begin position="1"/>
        <end position="17"/>
    </location>
</feature>
<dbReference type="InterPro" id="IPR006693">
    <property type="entry name" value="AB_hydrolase_lipase"/>
</dbReference>
<dbReference type="InterPro" id="IPR029058">
    <property type="entry name" value="AB_hydrolase_fold"/>
</dbReference>
<evidence type="ECO:0000313" key="8">
    <source>
        <dbReference type="WBParaSite" id="DME_0000741801-mRNA-1"/>
    </source>
</evidence>
<dbReference type="InterPro" id="IPR025483">
    <property type="entry name" value="Lipase_euk"/>
</dbReference>
<dbReference type="WBParaSite" id="DME_0000741801-mRNA-1">
    <property type="protein sequence ID" value="DME_0000741801-mRNA-1"/>
    <property type="gene ID" value="DME_0000741801"/>
</dbReference>
<gene>
    <name evidence="5" type="ORF">DME_LOCUS10056</name>
</gene>
<comment type="similarity">
    <text evidence="1">Belongs to the AB hydrolase superfamily. Lipase family.</text>
</comment>
<reference evidence="8" key="1">
    <citation type="submission" date="2017-02" db="UniProtKB">
        <authorList>
            <consortium name="WormBaseParasite"/>
        </authorList>
    </citation>
    <scope>IDENTIFICATION</scope>
</reference>
<dbReference type="GO" id="GO:0016788">
    <property type="term" value="F:hydrolase activity, acting on ester bonds"/>
    <property type="evidence" value="ECO:0007669"/>
    <property type="project" value="InterPro"/>
</dbReference>
<dbReference type="Proteomes" id="UP000038040">
    <property type="component" value="Unplaced"/>
</dbReference>
<feature type="active site" description="Charge relay system" evidence="2">
    <location>
        <position position="365"/>
    </location>
</feature>
<keyword evidence="3" id="KW-0732">Signal</keyword>